<dbReference type="RefSeq" id="WP_141413100.1">
    <property type="nucleotide sequence ID" value="NZ_AP019735.1"/>
</dbReference>
<proteinExistence type="predicted"/>
<dbReference type="InterPro" id="IPR000825">
    <property type="entry name" value="SUF_FeS_clus_asmbl_SufBD_core"/>
</dbReference>
<dbReference type="KEGG" id="acou:A5CBH24_20540"/>
<evidence type="ECO:0000313" key="3">
    <source>
        <dbReference type="Proteomes" id="UP000318946"/>
    </source>
</evidence>
<keyword evidence="3" id="KW-1185">Reference proteome</keyword>
<organism evidence="2 3">
    <name type="scientific">Alistipes communis</name>
    <dbReference type="NCBI Taxonomy" id="2585118"/>
    <lineage>
        <taxon>Bacteria</taxon>
        <taxon>Pseudomonadati</taxon>
        <taxon>Bacteroidota</taxon>
        <taxon>Bacteroidia</taxon>
        <taxon>Bacteroidales</taxon>
        <taxon>Rikenellaceae</taxon>
        <taxon>Alistipes</taxon>
    </lineage>
</organism>
<dbReference type="InterPro" id="IPR037284">
    <property type="entry name" value="SUF_FeS_clus_asmbl_SufBD_sf"/>
</dbReference>
<dbReference type="EMBL" id="AP019735">
    <property type="protein sequence ID" value="BBL04741.1"/>
    <property type="molecule type" value="Genomic_DNA"/>
</dbReference>
<dbReference type="OrthoDB" id="9768262at2"/>
<evidence type="ECO:0000259" key="1">
    <source>
        <dbReference type="Pfam" id="PF01458"/>
    </source>
</evidence>
<dbReference type="SUPFAM" id="SSF101960">
    <property type="entry name" value="Stabilizer of iron transporter SufD"/>
    <property type="match status" value="1"/>
</dbReference>
<dbReference type="PANTHER" id="PTHR43575:SF1">
    <property type="entry name" value="PROTEIN ABCI7, CHLOROPLASTIC"/>
    <property type="match status" value="1"/>
</dbReference>
<dbReference type="GO" id="GO:0016226">
    <property type="term" value="P:iron-sulfur cluster assembly"/>
    <property type="evidence" value="ECO:0007669"/>
    <property type="project" value="InterPro"/>
</dbReference>
<sequence>MERLDWIGGEGFEALRGQRAALVDGPVYTLLDPTEYAVAVGKGDRARLVIVHTKPESAILSIDVGENAKLSVVEMFIDEAFVECSIRQQGGSLCEVTMAELTSANVSYRIDLDGAFARSELDGLFLAADKEHCEVGVRVSHNVPDCSSRSLVKGVAGGEATGAFQGLVYVAPGAQRTDAQQTSRNVELSTGARIVAKPQLEIYADDVKCTHGATVGQMDDEAILYMRQRGLSEQQARRLQMEGFVAAIAAHCAVEPLCEELYRRIVAKLERM</sequence>
<reference evidence="3" key="1">
    <citation type="submission" date="2019-06" db="EMBL/GenBank/DDBJ databases">
        <title>Alistipes onderdonkii subsp. vulgaris subsp. nov., Alistipes dispar sp. nov. and Alistipes communis sp. nov., isolated from human faeces, and creation of Alistipes onderdonkii subsp. onderdonkii subsp. nov.</title>
        <authorList>
            <person name="Sakamoto M."/>
            <person name="Ikeyama N."/>
            <person name="Ogata Y."/>
            <person name="Suda W."/>
            <person name="Iino T."/>
            <person name="Hattori M."/>
            <person name="Ohkuma M."/>
        </authorList>
    </citation>
    <scope>NUCLEOTIDE SEQUENCE [LARGE SCALE GENOMIC DNA]</scope>
    <source>
        <strain evidence="3">5CBH24</strain>
    </source>
</reference>
<dbReference type="PANTHER" id="PTHR43575">
    <property type="entry name" value="PROTEIN ABCI7, CHLOROPLASTIC"/>
    <property type="match status" value="1"/>
</dbReference>
<dbReference type="Proteomes" id="UP000318946">
    <property type="component" value="Chromosome"/>
</dbReference>
<protein>
    <recommendedName>
        <fullName evidence="1">SUF system FeS cluster assembly SufBD core domain-containing protein</fullName>
    </recommendedName>
</protein>
<dbReference type="InterPro" id="IPR055346">
    <property type="entry name" value="Fe-S_cluster_assembly_SufBD"/>
</dbReference>
<evidence type="ECO:0000313" key="2">
    <source>
        <dbReference type="EMBL" id="BBL04741.1"/>
    </source>
</evidence>
<feature type="domain" description="SUF system FeS cluster assembly SufBD core" evidence="1">
    <location>
        <begin position="37"/>
        <end position="244"/>
    </location>
</feature>
<accession>A0A4Y1WUQ7</accession>
<gene>
    <name evidence="2" type="ORF">A5CBH24_20540</name>
</gene>
<name>A0A4Y1WUQ7_9BACT</name>
<dbReference type="GeneID" id="78342772"/>
<dbReference type="AlphaFoldDB" id="A0A4Y1WUQ7"/>
<dbReference type="Pfam" id="PF01458">
    <property type="entry name" value="SUFBD_core"/>
    <property type="match status" value="1"/>
</dbReference>